<feature type="transmembrane region" description="Helical" evidence="1">
    <location>
        <begin position="146"/>
        <end position="164"/>
    </location>
</feature>
<sequence length="178" mass="20999">MSQELSLFIILSLDVLGIVIILAFHKNKQFKKFDKFKAIVRNSLDKGYFTENALELYVDCVSLKYEQALPVLYELIIELEQEDYHQDKLTLFRKAVEIYQKTGFLSNLHESIRFKMRALAKQNEQTNEIVFQLAKDIQLLHLTDKFWKRIGIVVSIISILIAFWKNLPMIFQYLSSIF</sequence>
<evidence type="ECO:0000313" key="3">
    <source>
        <dbReference type="Proteomes" id="UP000243168"/>
    </source>
</evidence>
<feature type="transmembrane region" description="Helical" evidence="1">
    <location>
        <begin position="6"/>
        <end position="25"/>
    </location>
</feature>
<dbReference type="RefSeq" id="WP_065235357.1">
    <property type="nucleotide sequence ID" value="NZ_JTJS01000143.1"/>
</dbReference>
<keyword evidence="1" id="KW-1133">Transmembrane helix</keyword>
<reference evidence="2 3" key="1">
    <citation type="submission" date="2014-11" db="EMBL/GenBank/DDBJ databases">
        <title>Pan-genome of Gallibacterium spp.</title>
        <authorList>
            <person name="Kudirkiene E."/>
            <person name="Bojesen A.M."/>
        </authorList>
    </citation>
    <scope>NUCLEOTIDE SEQUENCE [LARGE SCALE GENOMIC DNA]</scope>
    <source>
        <strain evidence="2 3">F298</strain>
    </source>
</reference>
<evidence type="ECO:0000256" key="1">
    <source>
        <dbReference type="SAM" id="Phobius"/>
    </source>
</evidence>
<keyword evidence="1" id="KW-0472">Membrane</keyword>
<proteinExistence type="predicted"/>
<dbReference type="Proteomes" id="UP000243168">
    <property type="component" value="Unassembled WGS sequence"/>
</dbReference>
<gene>
    <name evidence="2" type="ORF">QV07_10280</name>
</gene>
<dbReference type="AlphaFoldDB" id="A0A1A7PRC9"/>
<keyword evidence="1" id="KW-0812">Transmembrane</keyword>
<accession>A0A1A7PRC9</accession>
<organism evidence="2 3">
    <name type="scientific">Gallibacterium genomosp. 3</name>
    <dbReference type="NCBI Taxonomy" id="505345"/>
    <lineage>
        <taxon>Bacteria</taxon>
        <taxon>Pseudomonadati</taxon>
        <taxon>Pseudomonadota</taxon>
        <taxon>Gammaproteobacteria</taxon>
        <taxon>Pasteurellales</taxon>
        <taxon>Pasteurellaceae</taxon>
        <taxon>Gallibacterium</taxon>
    </lineage>
</organism>
<protein>
    <submittedName>
        <fullName evidence="2">Uncharacterized protein</fullName>
    </submittedName>
</protein>
<dbReference type="EMBL" id="JTJS01000143">
    <property type="protein sequence ID" value="OBX04301.1"/>
    <property type="molecule type" value="Genomic_DNA"/>
</dbReference>
<evidence type="ECO:0000313" key="2">
    <source>
        <dbReference type="EMBL" id="OBX04301.1"/>
    </source>
</evidence>
<name>A0A1A7PRC9_9PAST</name>
<comment type="caution">
    <text evidence="2">The sequence shown here is derived from an EMBL/GenBank/DDBJ whole genome shotgun (WGS) entry which is preliminary data.</text>
</comment>